<evidence type="ECO:0000313" key="2">
    <source>
        <dbReference type="Proteomes" id="UP001432322"/>
    </source>
</evidence>
<feature type="non-terminal residue" evidence="1">
    <location>
        <position position="127"/>
    </location>
</feature>
<evidence type="ECO:0008006" key="3">
    <source>
        <dbReference type="Google" id="ProtNLM"/>
    </source>
</evidence>
<dbReference type="EMBL" id="BTSY01000006">
    <property type="protein sequence ID" value="GMT34005.1"/>
    <property type="molecule type" value="Genomic_DNA"/>
</dbReference>
<gene>
    <name evidence="1" type="ORF">PFISCL1PPCAC_25302</name>
</gene>
<protein>
    <recommendedName>
        <fullName evidence="3">Glycosyltransferase family 92 protein</fullName>
    </recommendedName>
</protein>
<feature type="non-terminal residue" evidence="1">
    <location>
        <position position="1"/>
    </location>
</feature>
<evidence type="ECO:0000313" key="1">
    <source>
        <dbReference type="EMBL" id="GMT34005.1"/>
    </source>
</evidence>
<accession>A0AAV5WTW4</accession>
<reference evidence="1" key="1">
    <citation type="submission" date="2023-10" db="EMBL/GenBank/DDBJ databases">
        <title>Genome assembly of Pristionchus species.</title>
        <authorList>
            <person name="Yoshida K."/>
            <person name="Sommer R.J."/>
        </authorList>
    </citation>
    <scope>NUCLEOTIDE SEQUENCE</scope>
    <source>
        <strain evidence="1">RS5133</strain>
    </source>
</reference>
<dbReference type="Proteomes" id="UP001432322">
    <property type="component" value="Unassembled WGS sequence"/>
</dbReference>
<proteinExistence type="predicted"/>
<dbReference type="AlphaFoldDB" id="A0AAV5WTW4"/>
<organism evidence="1 2">
    <name type="scientific">Pristionchus fissidentatus</name>
    <dbReference type="NCBI Taxonomy" id="1538716"/>
    <lineage>
        <taxon>Eukaryota</taxon>
        <taxon>Metazoa</taxon>
        <taxon>Ecdysozoa</taxon>
        <taxon>Nematoda</taxon>
        <taxon>Chromadorea</taxon>
        <taxon>Rhabditida</taxon>
        <taxon>Rhabditina</taxon>
        <taxon>Diplogasteromorpha</taxon>
        <taxon>Diplogasteroidea</taxon>
        <taxon>Neodiplogasteridae</taxon>
        <taxon>Pristionchus</taxon>
    </lineage>
</organism>
<keyword evidence="2" id="KW-1185">Reference proteome</keyword>
<sequence>TFVSECGIIYNQQQELREFNEIFITECSEDNNLESTFPIEVPAEKISSILTNYLPQPIWKHMIRTYHRKRWNEPDISNRLIFVIDANRIDKDISLINEYEALFKSYVVGIVVYSDCIQYICYFSECE</sequence>
<comment type="caution">
    <text evidence="1">The sequence shown here is derived from an EMBL/GenBank/DDBJ whole genome shotgun (WGS) entry which is preliminary data.</text>
</comment>
<name>A0AAV5WTW4_9BILA</name>